<comment type="caution">
    <text evidence="2">The sequence shown here is derived from an EMBL/GenBank/DDBJ whole genome shotgun (WGS) entry which is preliminary data.</text>
</comment>
<feature type="compositionally biased region" description="Gly residues" evidence="1">
    <location>
        <begin position="16"/>
        <end position="32"/>
    </location>
</feature>
<dbReference type="GO" id="GO:0004131">
    <property type="term" value="F:cytosine deaminase activity"/>
    <property type="evidence" value="ECO:0007669"/>
    <property type="project" value="UniProtKB-EC"/>
</dbReference>
<dbReference type="PANTHER" id="PTHR32027">
    <property type="entry name" value="CYTOSINE DEAMINASE"/>
    <property type="match status" value="1"/>
</dbReference>
<dbReference type="EMBL" id="JACHJV010000001">
    <property type="protein sequence ID" value="MBB4925166.1"/>
    <property type="molecule type" value="Genomic_DNA"/>
</dbReference>
<proteinExistence type="predicted"/>
<organism evidence="2 3">
    <name type="scientific">Kitasatospora kifunensis</name>
    <name type="common">Streptomyces kifunensis</name>
    <dbReference type="NCBI Taxonomy" id="58351"/>
    <lineage>
        <taxon>Bacteria</taxon>
        <taxon>Bacillati</taxon>
        <taxon>Actinomycetota</taxon>
        <taxon>Actinomycetes</taxon>
        <taxon>Kitasatosporales</taxon>
        <taxon>Streptomycetaceae</taxon>
        <taxon>Kitasatospora</taxon>
    </lineage>
</organism>
<evidence type="ECO:0000313" key="3">
    <source>
        <dbReference type="Proteomes" id="UP000540506"/>
    </source>
</evidence>
<dbReference type="EC" id="3.5.4.1" evidence="2"/>
<gene>
    <name evidence="2" type="ORF">FHR34_004159</name>
</gene>
<protein>
    <submittedName>
        <fullName evidence="2">Cytosine deaminase</fullName>
        <ecNumber evidence="2">3.5.4.1</ecNumber>
    </submittedName>
</protein>
<evidence type="ECO:0000313" key="2">
    <source>
        <dbReference type="EMBL" id="MBB4925166.1"/>
    </source>
</evidence>
<keyword evidence="2" id="KW-0378">Hydrolase</keyword>
<feature type="region of interest" description="Disordered" evidence="1">
    <location>
        <begin position="1"/>
        <end position="52"/>
    </location>
</feature>
<dbReference type="PANTHER" id="PTHR32027:SF9">
    <property type="entry name" value="BLL3847 PROTEIN"/>
    <property type="match status" value="1"/>
</dbReference>
<dbReference type="SUPFAM" id="SSF51556">
    <property type="entry name" value="Metallo-dependent hydrolases"/>
    <property type="match status" value="1"/>
</dbReference>
<dbReference type="InterPro" id="IPR032466">
    <property type="entry name" value="Metal_Hydrolase"/>
</dbReference>
<dbReference type="RefSeq" id="WP_184937136.1">
    <property type="nucleotide sequence ID" value="NZ_JACHJV010000001.1"/>
</dbReference>
<keyword evidence="3" id="KW-1185">Reference proteome</keyword>
<dbReference type="Gene3D" id="3.20.20.140">
    <property type="entry name" value="Metal-dependent hydrolases"/>
    <property type="match status" value="1"/>
</dbReference>
<feature type="compositionally biased region" description="Gly residues" evidence="1">
    <location>
        <begin position="40"/>
        <end position="52"/>
    </location>
</feature>
<accession>A0A7W7R5C6</accession>
<reference evidence="2 3" key="1">
    <citation type="submission" date="2020-08" db="EMBL/GenBank/DDBJ databases">
        <title>Sequencing the genomes of 1000 actinobacteria strains.</title>
        <authorList>
            <person name="Klenk H.-P."/>
        </authorList>
    </citation>
    <scope>NUCLEOTIDE SEQUENCE [LARGE SCALE GENOMIC DNA]</scope>
    <source>
        <strain evidence="2 3">DSM 41654</strain>
    </source>
</reference>
<feature type="region of interest" description="Disordered" evidence="1">
    <location>
        <begin position="135"/>
        <end position="160"/>
    </location>
</feature>
<dbReference type="Gene3D" id="2.30.40.10">
    <property type="entry name" value="Urease, subunit C, domain 1"/>
    <property type="match status" value="1"/>
</dbReference>
<sequence>MSPDSASPDGPHPGQPGSGPPGSGSSGQGPAGSGPPRPGAAGGGGSGSGAGNPLGHGPVLLLSGARLADGRVVDVRISGDRIQAVGTAGSLGPLPQSALPVGAACGGEPTVAAGARIDLTGYLLLPAPAEPHAHHDTAFTGAVTGGADPRPASPPVSDGPGVAVPAAEDWGIVRRVTEAALTSLGYGATAQRTHVRIGDVHGLRRLEAVLTARQALRGLAELQAVAVPRLLTGLAGAEGRAQLREALRLGADAVGGCPELDPDPAGYVQTVVAAAVDFDCPVDLHLRGGDPAQLARLAALLAPLRPRVAVGPCDLLATGTGASLRAAGLRVVCLPQNGSCCAVDGPPGGLRPSLVGELMAERIPLAAGSGSLRDAANPVGRADPLEAAYLLAAGGALSVSAAYEAISGQARQLMGLPPVRVDAGFPAELLAVRGDSLAGALSGGHSRLVVHSGRVVSRTSAVREFADTVALALPRQSGHH</sequence>
<dbReference type="AlphaFoldDB" id="A0A7W7R5C6"/>
<name>A0A7W7R5C6_KITKI</name>
<dbReference type="Proteomes" id="UP000540506">
    <property type="component" value="Unassembled WGS sequence"/>
</dbReference>
<dbReference type="InterPro" id="IPR052349">
    <property type="entry name" value="Metallo-hydrolase_Enzymes"/>
</dbReference>
<dbReference type="InterPro" id="IPR011059">
    <property type="entry name" value="Metal-dep_hydrolase_composite"/>
</dbReference>
<evidence type="ECO:0000256" key="1">
    <source>
        <dbReference type="SAM" id="MobiDB-lite"/>
    </source>
</evidence>